<evidence type="ECO:0000259" key="4">
    <source>
        <dbReference type="Pfam" id="PF07993"/>
    </source>
</evidence>
<dbReference type="SUPFAM" id="SSF56801">
    <property type="entry name" value="Acetyl-CoA synthetase-like"/>
    <property type="match status" value="1"/>
</dbReference>
<dbReference type="Pfam" id="PF07993">
    <property type="entry name" value="NAD_binding_4"/>
    <property type="match status" value="1"/>
</dbReference>
<dbReference type="InterPro" id="IPR013120">
    <property type="entry name" value="FAR_NAD-bd"/>
</dbReference>
<dbReference type="PANTHER" id="PTHR43439:SF2">
    <property type="entry name" value="ENZYME, PUTATIVE (JCVI)-RELATED"/>
    <property type="match status" value="1"/>
</dbReference>
<dbReference type="Pfam" id="PF23562">
    <property type="entry name" value="AMP-binding_C_3"/>
    <property type="match status" value="1"/>
</dbReference>
<dbReference type="PANTHER" id="PTHR43439">
    <property type="entry name" value="PHENYLACETATE-COENZYME A LIGASE"/>
    <property type="match status" value="1"/>
</dbReference>
<evidence type="ECO:0000256" key="2">
    <source>
        <dbReference type="ARBA" id="ARBA00022553"/>
    </source>
</evidence>
<dbReference type="InterPro" id="IPR036736">
    <property type="entry name" value="ACP-like_sf"/>
</dbReference>
<feature type="domain" description="Thioester reductase (TE)" evidence="4">
    <location>
        <begin position="733"/>
        <end position="895"/>
    </location>
</feature>
<dbReference type="InterPro" id="IPR051414">
    <property type="entry name" value="Adenylate-forming_Reductase"/>
</dbReference>
<organism evidence="5 6">
    <name type="scientific">Gomphillus americanus</name>
    <dbReference type="NCBI Taxonomy" id="1940652"/>
    <lineage>
        <taxon>Eukaryota</taxon>
        <taxon>Fungi</taxon>
        <taxon>Dikarya</taxon>
        <taxon>Ascomycota</taxon>
        <taxon>Pezizomycotina</taxon>
        <taxon>Lecanoromycetes</taxon>
        <taxon>OSLEUM clade</taxon>
        <taxon>Ostropomycetidae</taxon>
        <taxon>Ostropales</taxon>
        <taxon>Graphidaceae</taxon>
        <taxon>Gomphilloideae</taxon>
        <taxon>Gomphillus</taxon>
    </lineage>
</organism>
<dbReference type="Pfam" id="PF00501">
    <property type="entry name" value="AMP-binding"/>
    <property type="match status" value="1"/>
</dbReference>
<dbReference type="SUPFAM" id="SSF47336">
    <property type="entry name" value="ACP-like"/>
    <property type="match status" value="1"/>
</dbReference>
<dbReference type="InterPro" id="IPR006162">
    <property type="entry name" value="Ppantetheine_attach_site"/>
</dbReference>
<evidence type="ECO:0000313" key="5">
    <source>
        <dbReference type="EMBL" id="CAF9922008.1"/>
    </source>
</evidence>
<dbReference type="InterPro" id="IPR036291">
    <property type="entry name" value="NAD(P)-bd_dom_sf"/>
</dbReference>
<dbReference type="InterPro" id="IPR000873">
    <property type="entry name" value="AMP-dep_synth/lig_dom"/>
</dbReference>
<accession>A0A8H3FCQ1</accession>
<evidence type="ECO:0000256" key="1">
    <source>
        <dbReference type="ARBA" id="ARBA00022450"/>
    </source>
</evidence>
<keyword evidence="6" id="KW-1185">Reference proteome</keyword>
<dbReference type="SUPFAM" id="SSF51735">
    <property type="entry name" value="NAD(P)-binding Rossmann-fold domains"/>
    <property type="match status" value="1"/>
</dbReference>
<gene>
    <name evidence="5" type="ORF">GOMPHAMPRED_002466</name>
</gene>
<keyword evidence="1" id="KW-0596">Phosphopantetheine</keyword>
<keyword evidence="2" id="KW-0597">Phosphoprotein</keyword>
<dbReference type="Gene3D" id="3.40.50.720">
    <property type="entry name" value="NAD(P)-binding Rossmann-like Domain"/>
    <property type="match status" value="1"/>
</dbReference>
<protein>
    <recommendedName>
        <fullName evidence="7">Carrier domain-containing protein</fullName>
    </recommendedName>
</protein>
<name>A0A8H3FCQ1_9LECA</name>
<comment type="caution">
    <text evidence="5">The sequence shown here is derived from an EMBL/GenBank/DDBJ whole genome shotgun (WGS) entry which is preliminary data.</text>
</comment>
<dbReference type="PROSITE" id="PS00012">
    <property type="entry name" value="PHOSPHOPANTETHEINE"/>
    <property type="match status" value="1"/>
</dbReference>
<dbReference type="Gene3D" id="1.10.1200.10">
    <property type="entry name" value="ACP-like"/>
    <property type="match status" value="1"/>
</dbReference>
<dbReference type="OrthoDB" id="429813at2759"/>
<feature type="domain" description="AMP-dependent synthetase/ligase" evidence="3">
    <location>
        <begin position="23"/>
        <end position="342"/>
    </location>
</feature>
<sequence>MVSQHNFTNNFGRRLLPSVLDQVAATHPNRLYASIPVADQISQGYQDITFQQIKNAVDHLAWSISETHGQSKDFTTICYIGEPDLRTAVVFLAAVKCGYKVLLVSPRNPVPTNIALMKQTQCKIVYHSALMSPLVKALGGVMTDASFELLASFGELIAKRSEPFEFSKTFEDAVNDPCLILHSSGSTDIPKPITMTHGTLATIDASQNLREIPGRKRHDFTLWNLKPFGRFYSVFPPFHMGGFSTTVIQPIYSDAAVPVLGPGLLPPTGAMVLEILQTVEIVGLFVVPSIIEQMTMISGAMQILQNLKFICYAGGPLAPTVGDQLCRHVDLCQFYGTTEAISPPQLVPTANDWQYMEWHPDFKGTMEPSDDDAFELVYHYKNLDPYHSAILHNLPNLKEYRTKDLFMQHQSKPGLWRFYGRKDDIIVLANGEKFNPVPMEIALLGNSSIVGAVVVGQGKSEASLLLEANKPVESESDWIEKVWPDVEKANALLPTQGRIIQSRIIVGSPTKPFIRAGKGTVIRKLTADLYKDELETLYNNPVIKKAQRPTLKARFDLQDVKELVSAILTSVLSERTLNHDDNLFAAGIDSLKSIEALENLKAELRPYAKDNDLQWLGVQILYNHASVEDLSKVISDFLNNGTIPVSSDSPSIGIEELIEKFTRDLPSATPESATSKNNKNYTVGILGSRGSLGSAIRHSFLGDMTIAKVVCIDRASSQSTGHKADSGPELQNLSIDYTKPDLGLSQQSLEEILSRLDILIFNAWPVDFNLPLQAFIPNLQALRYLLGKLTATSTHIVFVSSIAAAGVLSHVELSTGYGRSKFIAEQILGAAARVSGIRGSILRVGQIAPASKSGASAQARTWPIKEWFPALCKASQTLRVFPNDLGAIDWIPLDSLGDIVKETALHDSTLLGSHTANAYTIVNPHNVPWSLVVEEIKRNTSTHGVSDDAENQFQFVPLVDWIEKAEFYQQTEKTDELQAIKLLPFFRGIAHASGRIPATEQDSSTIHPKIELVFKMPSQTPSPTLADLKPISQAEIEDWVRQIFLN</sequence>
<proteinExistence type="predicted"/>
<dbReference type="Gene3D" id="3.40.50.12780">
    <property type="entry name" value="N-terminal domain of ligase-like"/>
    <property type="match status" value="1"/>
</dbReference>
<dbReference type="InterPro" id="IPR042099">
    <property type="entry name" value="ANL_N_sf"/>
</dbReference>
<evidence type="ECO:0000313" key="6">
    <source>
        <dbReference type="Proteomes" id="UP000664169"/>
    </source>
</evidence>
<dbReference type="AlphaFoldDB" id="A0A8H3FCQ1"/>
<reference evidence="5" key="1">
    <citation type="submission" date="2021-03" db="EMBL/GenBank/DDBJ databases">
        <authorList>
            <person name="Tagirdzhanova G."/>
        </authorList>
    </citation>
    <scope>NUCLEOTIDE SEQUENCE</scope>
</reference>
<dbReference type="Proteomes" id="UP000664169">
    <property type="component" value="Unassembled WGS sequence"/>
</dbReference>
<dbReference type="EMBL" id="CAJPDQ010000017">
    <property type="protein sequence ID" value="CAF9922008.1"/>
    <property type="molecule type" value="Genomic_DNA"/>
</dbReference>
<evidence type="ECO:0000259" key="3">
    <source>
        <dbReference type="Pfam" id="PF00501"/>
    </source>
</evidence>
<evidence type="ECO:0008006" key="7">
    <source>
        <dbReference type="Google" id="ProtNLM"/>
    </source>
</evidence>